<dbReference type="GO" id="GO:0010628">
    <property type="term" value="P:positive regulation of gene expression"/>
    <property type="evidence" value="ECO:0007669"/>
    <property type="project" value="TreeGrafter"/>
</dbReference>
<evidence type="ECO:0000256" key="9">
    <source>
        <dbReference type="ARBA" id="ARBA00023198"/>
    </source>
</evidence>
<evidence type="ECO:0000256" key="3">
    <source>
        <dbReference type="ARBA" id="ARBA00004550"/>
    </source>
</evidence>
<gene>
    <name evidence="13" type="primary">IL1B</name>
</gene>
<dbReference type="PROSITE" id="PS00253">
    <property type="entry name" value="INTERLEUKIN_1"/>
    <property type="match status" value="1"/>
</dbReference>
<keyword evidence="7 12" id="KW-0964">Secreted</keyword>
<dbReference type="Ensembl" id="ENSDCDT00010013880.1">
    <property type="protein sequence ID" value="ENSDCDP00010013171.1"/>
    <property type="gene ID" value="ENSDCDG00010006013.1"/>
</dbReference>
<evidence type="ECO:0000313" key="14">
    <source>
        <dbReference type="Proteomes" id="UP000694580"/>
    </source>
</evidence>
<dbReference type="InterPro" id="IPR008996">
    <property type="entry name" value="IL1/FGF"/>
</dbReference>
<dbReference type="CDD" id="cd23296">
    <property type="entry name" value="beta-trefoil_IL1B"/>
    <property type="match status" value="1"/>
</dbReference>
<keyword evidence="11" id="KW-0497">Mitogen</keyword>
<dbReference type="GO" id="GO:0051781">
    <property type="term" value="P:positive regulation of cell division"/>
    <property type="evidence" value="ECO:0007669"/>
    <property type="project" value="UniProtKB-KW"/>
</dbReference>
<sequence length="263" mass="29454">MKPILGRFPANFPVLYFQSGAADEDVHCSLHSGLRIEMCQHPHTMHQVVKLIVYLKRMRKSQKLISTEFSDHELCDMFMGAVMEECAVMEVQEPTHAAAQNFSKTGKVTQCKICDEYNKSLVLNKSVPELQAIVLPGGNESKSVKLNLSTYVTPTATRPQAQPIALGIVDSNFYLACKATSDKTPVLTVEVISDQQQLETINAEGDMARFLFFKSVNGQSMNTFESAKFPGYFISTSFKDQKPVEVCKQQVTERINTFRVNKV</sequence>
<dbReference type="Pfam" id="PF00340">
    <property type="entry name" value="IL1"/>
    <property type="match status" value="1"/>
</dbReference>
<evidence type="ECO:0000313" key="13">
    <source>
        <dbReference type="Ensembl" id="ENSDCDP00010013171.1"/>
    </source>
</evidence>
<dbReference type="GO" id="GO:0006955">
    <property type="term" value="P:immune response"/>
    <property type="evidence" value="ECO:0007669"/>
    <property type="project" value="InterPro"/>
</dbReference>
<dbReference type="AlphaFoldDB" id="A0AAY4B0A6"/>
<evidence type="ECO:0000256" key="6">
    <source>
        <dbReference type="ARBA" id="ARBA00022514"/>
    </source>
</evidence>
<dbReference type="PANTHER" id="PTHR10078">
    <property type="entry name" value="INTERLEUKIN-1 FAMILY MEMBER"/>
    <property type="match status" value="1"/>
</dbReference>
<dbReference type="PRINTS" id="PR01357">
    <property type="entry name" value="INTRLEUKN1AB"/>
</dbReference>
<reference evidence="13" key="3">
    <citation type="submission" date="2025-09" db="UniProtKB">
        <authorList>
            <consortium name="Ensembl"/>
        </authorList>
    </citation>
    <scope>IDENTIFICATION</scope>
</reference>
<dbReference type="GO" id="GO:0071222">
    <property type="term" value="P:cellular response to lipopolysaccharide"/>
    <property type="evidence" value="ECO:0007669"/>
    <property type="project" value="TreeGrafter"/>
</dbReference>
<proteinExistence type="inferred from homology"/>
<dbReference type="PANTHER" id="PTHR10078:SF30">
    <property type="entry name" value="INTERLEUKIN-1 BETA"/>
    <property type="match status" value="1"/>
</dbReference>
<dbReference type="GO" id="GO:0005764">
    <property type="term" value="C:lysosome"/>
    <property type="evidence" value="ECO:0007669"/>
    <property type="project" value="UniProtKB-SubCell"/>
</dbReference>
<reference evidence="13" key="2">
    <citation type="submission" date="2025-08" db="UniProtKB">
        <authorList>
            <consortium name="Ensembl"/>
        </authorList>
    </citation>
    <scope>IDENTIFICATION</scope>
</reference>
<dbReference type="GO" id="GO:0048246">
    <property type="term" value="P:macrophage chemotaxis"/>
    <property type="evidence" value="ECO:0007669"/>
    <property type="project" value="TreeGrafter"/>
</dbReference>
<dbReference type="GO" id="GO:0001660">
    <property type="term" value="P:fever generation"/>
    <property type="evidence" value="ECO:0007669"/>
    <property type="project" value="UniProtKB-KW"/>
</dbReference>
<dbReference type="SMART" id="SM00125">
    <property type="entry name" value="IL1"/>
    <property type="match status" value="1"/>
</dbReference>
<dbReference type="GeneTree" id="ENSGT00950000182943"/>
<accession>A0AAY4B0A6</accession>
<keyword evidence="5" id="KW-0963">Cytoplasm</keyword>
<dbReference type="PRINTS" id="PR00264">
    <property type="entry name" value="INTERLEUKIN1"/>
</dbReference>
<dbReference type="InterPro" id="IPR020877">
    <property type="entry name" value="IL-1_CS"/>
</dbReference>
<dbReference type="SUPFAM" id="SSF50353">
    <property type="entry name" value="Cytokine"/>
    <property type="match status" value="1"/>
</dbReference>
<keyword evidence="14" id="KW-1185">Reference proteome</keyword>
<name>A0AAY4B0A6_9TELE</name>
<dbReference type="GO" id="GO:1901222">
    <property type="term" value="P:regulation of non-canonical NF-kappaB signal transduction"/>
    <property type="evidence" value="ECO:0007669"/>
    <property type="project" value="TreeGrafter"/>
</dbReference>
<evidence type="ECO:0000256" key="8">
    <source>
        <dbReference type="ARBA" id="ARBA00022620"/>
    </source>
</evidence>
<evidence type="ECO:0000256" key="1">
    <source>
        <dbReference type="ARBA" id="ARBA00004371"/>
    </source>
</evidence>
<organism evidence="13 14">
    <name type="scientific">Denticeps clupeoides</name>
    <name type="common">denticle herring</name>
    <dbReference type="NCBI Taxonomy" id="299321"/>
    <lineage>
        <taxon>Eukaryota</taxon>
        <taxon>Metazoa</taxon>
        <taxon>Chordata</taxon>
        <taxon>Craniata</taxon>
        <taxon>Vertebrata</taxon>
        <taxon>Euteleostomi</taxon>
        <taxon>Actinopterygii</taxon>
        <taxon>Neopterygii</taxon>
        <taxon>Teleostei</taxon>
        <taxon>Clupei</taxon>
        <taxon>Clupeiformes</taxon>
        <taxon>Denticipitoidei</taxon>
        <taxon>Denticipitidae</taxon>
        <taxon>Denticeps</taxon>
    </lineage>
</organism>
<dbReference type="GO" id="GO:0005149">
    <property type="term" value="F:interleukin-1 receptor binding"/>
    <property type="evidence" value="ECO:0007669"/>
    <property type="project" value="UniProtKB-UniRule"/>
</dbReference>
<evidence type="ECO:0000256" key="11">
    <source>
        <dbReference type="ARBA" id="ARBA00023246"/>
    </source>
</evidence>
<dbReference type="GO" id="GO:0019221">
    <property type="term" value="P:cytokine-mediated signaling pathway"/>
    <property type="evidence" value="ECO:0007669"/>
    <property type="project" value="TreeGrafter"/>
</dbReference>
<dbReference type="GO" id="GO:0005615">
    <property type="term" value="C:extracellular space"/>
    <property type="evidence" value="ECO:0007669"/>
    <property type="project" value="UniProtKB-KW"/>
</dbReference>
<dbReference type="Proteomes" id="UP000694580">
    <property type="component" value="Chromosome 3"/>
</dbReference>
<comment type="subcellular location">
    <subcellularLocation>
        <location evidence="2">Cytoplasm</location>
        <location evidence="2">Cytosol</location>
    </subcellularLocation>
    <subcellularLocation>
        <location evidence="1">Lysosome</location>
    </subcellularLocation>
    <subcellularLocation>
        <location evidence="3">Secreted</location>
        <location evidence="3">Extracellular exosome</location>
    </subcellularLocation>
</comment>
<dbReference type="GO" id="GO:0005125">
    <property type="term" value="F:cytokine activity"/>
    <property type="evidence" value="ECO:0007669"/>
    <property type="project" value="UniProtKB-UniRule"/>
</dbReference>
<evidence type="ECO:0000256" key="4">
    <source>
        <dbReference type="ARBA" id="ARBA00010448"/>
    </source>
</evidence>
<keyword evidence="8" id="KW-0666">Pyrogen</keyword>
<dbReference type="GO" id="GO:0005829">
    <property type="term" value="C:cytosol"/>
    <property type="evidence" value="ECO:0007669"/>
    <property type="project" value="UniProtKB-SubCell"/>
</dbReference>
<keyword evidence="9" id="KW-0395">Inflammatory response</keyword>
<evidence type="ECO:0000256" key="2">
    <source>
        <dbReference type="ARBA" id="ARBA00004514"/>
    </source>
</evidence>
<evidence type="ECO:0000256" key="7">
    <source>
        <dbReference type="ARBA" id="ARBA00022525"/>
    </source>
</evidence>
<evidence type="ECO:0000256" key="12">
    <source>
        <dbReference type="RuleBase" id="RU003753"/>
    </source>
</evidence>
<dbReference type="InterPro" id="IPR000975">
    <property type="entry name" value="IL-1_fam"/>
</dbReference>
<evidence type="ECO:0000256" key="10">
    <source>
        <dbReference type="ARBA" id="ARBA00023228"/>
    </source>
</evidence>
<reference evidence="13 14" key="1">
    <citation type="submission" date="2020-06" db="EMBL/GenBank/DDBJ databases">
        <authorList>
            <consortium name="Wellcome Sanger Institute Data Sharing"/>
        </authorList>
    </citation>
    <scope>NUCLEOTIDE SEQUENCE [LARGE SCALE GENOMIC DNA]</scope>
</reference>
<protein>
    <recommendedName>
        <fullName evidence="12">Interleukin-1</fullName>
    </recommendedName>
</protein>
<dbReference type="Gene3D" id="2.80.10.50">
    <property type="match status" value="1"/>
</dbReference>
<comment type="similarity">
    <text evidence="4 12">Belongs to the IL-1 family.</text>
</comment>
<evidence type="ECO:0000256" key="5">
    <source>
        <dbReference type="ARBA" id="ARBA00022490"/>
    </source>
</evidence>
<keyword evidence="10" id="KW-0458">Lysosome</keyword>
<dbReference type="GO" id="GO:0042119">
    <property type="term" value="P:neutrophil activation"/>
    <property type="evidence" value="ECO:0007669"/>
    <property type="project" value="TreeGrafter"/>
</dbReference>
<keyword evidence="6" id="KW-0202">Cytokine</keyword>